<evidence type="ECO:0000313" key="4">
    <source>
        <dbReference type="Proteomes" id="UP000319143"/>
    </source>
</evidence>
<gene>
    <name evidence="3" type="ORF">Poly41_01300</name>
</gene>
<dbReference type="InterPro" id="IPR051849">
    <property type="entry name" value="GAG-degrading_sulfatase"/>
</dbReference>
<dbReference type="EMBL" id="SJPV01000001">
    <property type="protein sequence ID" value="TWU41838.1"/>
    <property type="molecule type" value="Genomic_DNA"/>
</dbReference>
<sequence precursor="true">MQKMQFSLFVFLACWISSNATAAEETPSGKRPNVLFILADDQSPFDLKLYNPVSKLDTPTLDRLASEGMVIDGAYHMGSWSGAVCTPSRHMIMSGRTVWHIPDRKPNSKSNPNIGNADRVPPDLADYTMAAVFNRAGYDTMRTCKAGNSYDAANKKFTVLHQSVKRGATDETGSAWHAERVLDYLADRERTHDEDPFLIYFGFSHPHDPRNGKEGLLEKYGAVNHTDKNSLPPANANQPELPINYLPEHPFHHGHPKLRDEVAVSGVWEKRDERTIRNELGREFACSENIDIQIARVLEKLDAMGELDNTYIFYTADHGMAIGRHGLQGKQNLYQHTWRVPLIVKGPGIPAGRRATGNTYLLDVLPTLCDLTGVEAPETSEGTSFRSVLEGQTDSIRDVLFGVYCGGTKPGMRCVKQGDWKLIKYDVLDGQVRQTQLFNLAQNPHEFLIQHPSPHPNLADDPKYAERLEQMEALLLSEMKRLDDPYRLWDQPKD</sequence>
<reference evidence="3 4" key="1">
    <citation type="submission" date="2019-02" db="EMBL/GenBank/DDBJ databases">
        <title>Deep-cultivation of Planctomycetes and their phenomic and genomic characterization uncovers novel biology.</title>
        <authorList>
            <person name="Wiegand S."/>
            <person name="Jogler M."/>
            <person name="Boedeker C."/>
            <person name="Pinto D."/>
            <person name="Vollmers J."/>
            <person name="Rivas-Marin E."/>
            <person name="Kohn T."/>
            <person name="Peeters S.H."/>
            <person name="Heuer A."/>
            <person name="Rast P."/>
            <person name="Oberbeckmann S."/>
            <person name="Bunk B."/>
            <person name="Jeske O."/>
            <person name="Meyerdierks A."/>
            <person name="Storesund J.E."/>
            <person name="Kallscheuer N."/>
            <person name="Luecker S."/>
            <person name="Lage O.M."/>
            <person name="Pohl T."/>
            <person name="Merkel B.J."/>
            <person name="Hornburger P."/>
            <person name="Mueller R.-W."/>
            <person name="Bruemmer F."/>
            <person name="Labrenz M."/>
            <person name="Spormann A.M."/>
            <person name="Op Den Camp H."/>
            <person name="Overmann J."/>
            <person name="Amann R."/>
            <person name="Jetten M.S.M."/>
            <person name="Mascher T."/>
            <person name="Medema M.H."/>
            <person name="Devos D.P."/>
            <person name="Kaster A.-K."/>
            <person name="Ovreas L."/>
            <person name="Rohde M."/>
            <person name="Galperin M.Y."/>
            <person name="Jogler C."/>
        </authorList>
    </citation>
    <scope>NUCLEOTIDE SEQUENCE [LARGE SCALE GENOMIC DNA]</scope>
    <source>
        <strain evidence="3 4">Poly41</strain>
    </source>
</reference>
<keyword evidence="4" id="KW-1185">Reference proteome</keyword>
<feature type="domain" description="Sulfatase N-terminal" evidence="2">
    <location>
        <begin position="32"/>
        <end position="374"/>
    </location>
</feature>
<dbReference type="PANTHER" id="PTHR46615">
    <property type="entry name" value="ARYLSULFATASE K"/>
    <property type="match status" value="1"/>
</dbReference>
<dbReference type="GO" id="GO:0004065">
    <property type="term" value="F:arylsulfatase activity"/>
    <property type="evidence" value="ECO:0007669"/>
    <property type="project" value="UniProtKB-EC"/>
</dbReference>
<dbReference type="PANTHER" id="PTHR46615:SF1">
    <property type="entry name" value="ARYLSULFATASE K"/>
    <property type="match status" value="1"/>
</dbReference>
<dbReference type="Proteomes" id="UP000319143">
    <property type="component" value="Unassembled WGS sequence"/>
</dbReference>
<organism evidence="3 4">
    <name type="scientific">Novipirellula artificiosorum</name>
    <dbReference type="NCBI Taxonomy" id="2528016"/>
    <lineage>
        <taxon>Bacteria</taxon>
        <taxon>Pseudomonadati</taxon>
        <taxon>Planctomycetota</taxon>
        <taxon>Planctomycetia</taxon>
        <taxon>Pirellulales</taxon>
        <taxon>Pirellulaceae</taxon>
        <taxon>Novipirellula</taxon>
    </lineage>
</organism>
<dbReference type="Gene3D" id="3.40.720.10">
    <property type="entry name" value="Alkaline Phosphatase, subunit A"/>
    <property type="match status" value="1"/>
</dbReference>
<dbReference type="Pfam" id="PF00884">
    <property type="entry name" value="Sulfatase"/>
    <property type="match status" value="1"/>
</dbReference>
<dbReference type="AlphaFoldDB" id="A0A5C6DYW7"/>
<comment type="caution">
    <text evidence="3">The sequence shown here is derived from an EMBL/GenBank/DDBJ whole genome shotgun (WGS) entry which is preliminary data.</text>
</comment>
<evidence type="ECO:0000256" key="1">
    <source>
        <dbReference type="SAM" id="SignalP"/>
    </source>
</evidence>
<dbReference type="InterPro" id="IPR000917">
    <property type="entry name" value="Sulfatase_N"/>
</dbReference>
<keyword evidence="1" id="KW-0732">Signal</keyword>
<feature type="chain" id="PRO_5022891565" evidence="1">
    <location>
        <begin position="23"/>
        <end position="494"/>
    </location>
</feature>
<name>A0A5C6DYW7_9BACT</name>
<dbReference type="InterPro" id="IPR017850">
    <property type="entry name" value="Alkaline_phosphatase_core_sf"/>
</dbReference>
<evidence type="ECO:0000259" key="2">
    <source>
        <dbReference type="Pfam" id="PF00884"/>
    </source>
</evidence>
<feature type="signal peptide" evidence="1">
    <location>
        <begin position="1"/>
        <end position="22"/>
    </location>
</feature>
<dbReference type="SUPFAM" id="SSF53649">
    <property type="entry name" value="Alkaline phosphatase-like"/>
    <property type="match status" value="1"/>
</dbReference>
<proteinExistence type="predicted"/>
<keyword evidence="3" id="KW-0378">Hydrolase</keyword>
<protein>
    <submittedName>
        <fullName evidence="3">Arylsulfatase</fullName>
        <ecNumber evidence="3">3.1.6.1</ecNumber>
    </submittedName>
</protein>
<dbReference type="CDD" id="cd16155">
    <property type="entry name" value="sulfatase_like"/>
    <property type="match status" value="1"/>
</dbReference>
<dbReference type="GO" id="GO:0015024">
    <property type="term" value="F:glucuronate-2-sulfatase activity"/>
    <property type="evidence" value="ECO:0007669"/>
    <property type="project" value="TreeGrafter"/>
</dbReference>
<dbReference type="EC" id="3.1.6.1" evidence="3"/>
<accession>A0A5C6DYW7</accession>
<evidence type="ECO:0000313" key="3">
    <source>
        <dbReference type="EMBL" id="TWU41838.1"/>
    </source>
</evidence>